<feature type="compositionally biased region" description="Polar residues" evidence="1">
    <location>
        <begin position="89"/>
        <end position="108"/>
    </location>
</feature>
<reference evidence="2 3" key="1">
    <citation type="submission" date="2015-02" db="EMBL/GenBank/DDBJ databases">
        <authorList>
            <person name="Chooi Y.-H."/>
        </authorList>
    </citation>
    <scope>NUCLEOTIDE SEQUENCE [LARGE SCALE GENOMIC DNA]</scope>
    <source>
        <strain evidence="2">E3</strain>
    </source>
</reference>
<gene>
    <name evidence="2" type="ORF">PBRA_005463</name>
</gene>
<organism evidence="2 3">
    <name type="scientific">Plasmodiophora brassicae</name>
    <name type="common">Clubroot disease agent</name>
    <dbReference type="NCBI Taxonomy" id="37360"/>
    <lineage>
        <taxon>Eukaryota</taxon>
        <taxon>Sar</taxon>
        <taxon>Rhizaria</taxon>
        <taxon>Endomyxa</taxon>
        <taxon>Phytomyxea</taxon>
        <taxon>Plasmodiophorida</taxon>
        <taxon>Plasmodiophoridae</taxon>
        <taxon>Plasmodiophora</taxon>
    </lineage>
</organism>
<dbReference type="AlphaFoldDB" id="A0A0G4INT8"/>
<keyword evidence="3" id="KW-1185">Reference proteome</keyword>
<dbReference type="EMBL" id="CDSF01000077">
    <property type="protein sequence ID" value="CEO96859.1"/>
    <property type="molecule type" value="Genomic_DNA"/>
</dbReference>
<feature type="region of interest" description="Disordered" evidence="1">
    <location>
        <begin position="89"/>
        <end position="112"/>
    </location>
</feature>
<evidence type="ECO:0000256" key="1">
    <source>
        <dbReference type="SAM" id="MobiDB-lite"/>
    </source>
</evidence>
<accession>A0A0G4INT8</accession>
<protein>
    <submittedName>
        <fullName evidence="2">Uncharacterized protein</fullName>
    </submittedName>
</protein>
<name>A0A0G4INT8_PLABS</name>
<evidence type="ECO:0000313" key="3">
    <source>
        <dbReference type="Proteomes" id="UP000039324"/>
    </source>
</evidence>
<evidence type="ECO:0000313" key="2">
    <source>
        <dbReference type="EMBL" id="CEO96859.1"/>
    </source>
</evidence>
<dbReference type="Proteomes" id="UP000039324">
    <property type="component" value="Unassembled WGS sequence"/>
</dbReference>
<sequence>MANSSQRRRTELQVDEVDVVVQVGEVQPLLDVPAGRVLSMRTRPVPGRFLAYEGDDINDSETSRSGLPLATSVLIWACISRRSDTKLGLSSGTPHLSGTPGDSQSRSMPSKPCWRTQASMLPMNVARVACVATQAVNAGHVFGSTFCVSPPNDSMTLMFGFALRT</sequence>
<proteinExistence type="predicted"/>